<keyword evidence="2 4" id="KW-0808">Transferase</keyword>
<dbReference type="RefSeq" id="WP_134488130.1">
    <property type="nucleotide sequence ID" value="NZ_CP139089.1"/>
</dbReference>
<organism evidence="4 5">
    <name type="scientific">Methylocella tundrae</name>
    <dbReference type="NCBI Taxonomy" id="227605"/>
    <lineage>
        <taxon>Bacteria</taxon>
        <taxon>Pseudomonadati</taxon>
        <taxon>Pseudomonadota</taxon>
        <taxon>Alphaproteobacteria</taxon>
        <taxon>Hyphomicrobiales</taxon>
        <taxon>Beijerinckiaceae</taxon>
        <taxon>Methylocella</taxon>
    </lineage>
</organism>
<dbReference type="SUPFAM" id="SSF52540">
    <property type="entry name" value="P-loop containing nucleoside triphosphate hydrolases"/>
    <property type="match status" value="1"/>
</dbReference>
<evidence type="ECO:0000256" key="1">
    <source>
        <dbReference type="ARBA" id="ARBA00005771"/>
    </source>
</evidence>
<dbReference type="AlphaFoldDB" id="A0A4U8Z059"/>
<name>A0A4U8Z059_METTU</name>
<protein>
    <submittedName>
        <fullName evidence="4">Sulfotransferase</fullName>
    </submittedName>
</protein>
<dbReference type="KEGG" id="mtun:MTUNDRAET4_1330"/>
<evidence type="ECO:0000259" key="3">
    <source>
        <dbReference type="Pfam" id="PF00685"/>
    </source>
</evidence>
<proteinExistence type="inferred from homology"/>
<dbReference type="Proteomes" id="UP000294360">
    <property type="component" value="Chromosome"/>
</dbReference>
<dbReference type="EMBL" id="LR536450">
    <property type="protein sequence ID" value="VFU08223.1"/>
    <property type="molecule type" value="Genomic_DNA"/>
</dbReference>
<gene>
    <name evidence="4" type="ORF">MTUNDRAET4_1330</name>
</gene>
<dbReference type="InterPro" id="IPR027417">
    <property type="entry name" value="P-loop_NTPase"/>
</dbReference>
<evidence type="ECO:0000313" key="4">
    <source>
        <dbReference type="EMBL" id="VFU08223.1"/>
    </source>
</evidence>
<dbReference type="GO" id="GO:0008146">
    <property type="term" value="F:sulfotransferase activity"/>
    <property type="evidence" value="ECO:0007669"/>
    <property type="project" value="InterPro"/>
</dbReference>
<evidence type="ECO:0000313" key="5">
    <source>
        <dbReference type="Proteomes" id="UP000294360"/>
    </source>
</evidence>
<dbReference type="InterPro" id="IPR000863">
    <property type="entry name" value="Sulfotransferase_dom"/>
</dbReference>
<evidence type="ECO:0000256" key="2">
    <source>
        <dbReference type="ARBA" id="ARBA00022679"/>
    </source>
</evidence>
<dbReference type="Gene3D" id="3.40.50.300">
    <property type="entry name" value="P-loop containing nucleotide triphosphate hydrolases"/>
    <property type="match status" value="1"/>
</dbReference>
<dbReference type="PANTHER" id="PTHR11783">
    <property type="entry name" value="SULFOTRANSFERASE SULT"/>
    <property type="match status" value="1"/>
</dbReference>
<dbReference type="OrthoDB" id="9804504at2"/>
<reference evidence="4 5" key="1">
    <citation type="submission" date="2019-03" db="EMBL/GenBank/DDBJ databases">
        <authorList>
            <person name="Kox A.R. M."/>
        </authorList>
    </citation>
    <scope>NUCLEOTIDE SEQUENCE [LARGE SCALE GENOMIC DNA]</scope>
    <source>
        <strain evidence="4">MTUNDRAET4 annotated genome</strain>
    </source>
</reference>
<feature type="domain" description="Sulfotransferase" evidence="3">
    <location>
        <begin position="33"/>
        <end position="261"/>
    </location>
</feature>
<comment type="similarity">
    <text evidence="1">Belongs to the sulfotransferase 1 family.</text>
</comment>
<accession>A0A4U8Z059</accession>
<sequence>MSLFGKVGAYLQALRHQDPLPEGFTPISECRADDIFIVGYPKSGNTWFQNLIAGVAFGVDPRWSPPALVHELVPDVHYNKHYRRYATPMFFKSHALPRPDYRRVVYLLRDGRDVMVSYRHYREVVDGEKLDLLNFVSPETDLYPCHWNEHVDAWAQNPHGAEMIVIKYEDLLREPVRQLQRFCEFAGLQRDVGHLSAVAAASSFRQLRDKEAKMGFGRTDHTFESGPFFFRRGVAGSHKDEMPADALKLFMDQARSTLQRFGYLVNSAECVQETLE</sequence>
<dbReference type="Pfam" id="PF00685">
    <property type="entry name" value="Sulfotransfer_1"/>
    <property type="match status" value="1"/>
</dbReference>